<gene>
    <name evidence="1" type="ORF">CAEBREN_01971</name>
</gene>
<evidence type="ECO:0000313" key="2">
    <source>
        <dbReference type="Proteomes" id="UP000008068"/>
    </source>
</evidence>
<dbReference type="EMBL" id="GL379786">
    <property type="protein sequence ID" value="EGT30273.1"/>
    <property type="molecule type" value="Genomic_DNA"/>
</dbReference>
<reference evidence="2" key="1">
    <citation type="submission" date="2011-07" db="EMBL/GenBank/DDBJ databases">
        <authorList>
            <consortium name="Caenorhabditis brenneri Sequencing and Analysis Consortium"/>
            <person name="Wilson R.K."/>
        </authorList>
    </citation>
    <scope>NUCLEOTIDE SEQUENCE [LARGE SCALE GENOMIC DNA]</scope>
    <source>
        <strain evidence="2">PB2801</strain>
    </source>
</reference>
<protein>
    <submittedName>
        <fullName evidence="1">Uncharacterized protein</fullName>
    </submittedName>
</protein>
<keyword evidence="2" id="KW-1185">Reference proteome</keyword>
<sequence length="64" mass="7082">MATYIMQAIRRMGCSPKVPDVIVTPAPEDPNKSEGIATVQPKKTGKLAEPVRTQNPYNFGYPDY</sequence>
<dbReference type="AlphaFoldDB" id="G0M8I3"/>
<dbReference type="HOGENOM" id="CLU_2869666_0_0_1"/>
<organism evidence="2">
    <name type="scientific">Caenorhabditis brenneri</name>
    <name type="common">Nematode worm</name>
    <dbReference type="NCBI Taxonomy" id="135651"/>
    <lineage>
        <taxon>Eukaryota</taxon>
        <taxon>Metazoa</taxon>
        <taxon>Ecdysozoa</taxon>
        <taxon>Nematoda</taxon>
        <taxon>Chromadorea</taxon>
        <taxon>Rhabditida</taxon>
        <taxon>Rhabditina</taxon>
        <taxon>Rhabditomorpha</taxon>
        <taxon>Rhabditoidea</taxon>
        <taxon>Rhabditidae</taxon>
        <taxon>Peloderinae</taxon>
        <taxon>Caenorhabditis</taxon>
    </lineage>
</organism>
<dbReference type="Proteomes" id="UP000008068">
    <property type="component" value="Unassembled WGS sequence"/>
</dbReference>
<dbReference type="InParanoid" id="G0M8I3"/>
<name>G0M8I3_CAEBE</name>
<evidence type="ECO:0000313" key="1">
    <source>
        <dbReference type="EMBL" id="EGT30273.1"/>
    </source>
</evidence>
<accession>G0M8I3</accession>
<proteinExistence type="predicted"/>